<dbReference type="EMBL" id="LNJQ01000001">
    <property type="protein sequence ID" value="KWZ44200.1"/>
    <property type="molecule type" value="Genomic_DNA"/>
</dbReference>
<keyword evidence="2" id="KW-1185">Reference proteome</keyword>
<reference evidence="1 2" key="1">
    <citation type="submission" date="2015-11" db="EMBL/GenBank/DDBJ databases">
        <authorList>
            <person name="Sahl J."/>
            <person name="Wagner D."/>
            <person name="Keim P."/>
        </authorList>
    </citation>
    <scope>NUCLEOTIDE SEQUENCE [LARGE SCALE GENOMIC DNA]</scope>
    <source>
        <strain evidence="1 2">BDU18</strain>
    </source>
</reference>
<organism evidence="1 2">
    <name type="scientific">Burkholderia savannae</name>
    <dbReference type="NCBI Taxonomy" id="1637837"/>
    <lineage>
        <taxon>Bacteria</taxon>
        <taxon>Pseudomonadati</taxon>
        <taxon>Pseudomonadota</taxon>
        <taxon>Betaproteobacteria</taxon>
        <taxon>Burkholderiales</taxon>
        <taxon>Burkholderiaceae</taxon>
        <taxon>Burkholderia</taxon>
        <taxon>pseudomallei group</taxon>
    </lineage>
</organism>
<gene>
    <name evidence="1" type="ORF">WS72_15945</name>
</gene>
<evidence type="ECO:0000313" key="2">
    <source>
        <dbReference type="Proteomes" id="UP000070255"/>
    </source>
</evidence>
<sequence>MITASVVRERVSCADESSIRSGARTRLVPGTPITATTPNASGRLAAMPAGQPRALRVYSQP</sequence>
<evidence type="ECO:0000313" key="1">
    <source>
        <dbReference type="EMBL" id="KWZ44200.1"/>
    </source>
</evidence>
<accession>A0ABR5THY9</accession>
<comment type="caution">
    <text evidence="1">The sequence shown here is derived from an EMBL/GenBank/DDBJ whole genome shotgun (WGS) entry which is preliminary data.</text>
</comment>
<protein>
    <submittedName>
        <fullName evidence="1">Uncharacterized protein</fullName>
    </submittedName>
</protein>
<proteinExistence type="predicted"/>
<name>A0ABR5THY9_9BURK</name>
<dbReference type="Proteomes" id="UP000070255">
    <property type="component" value="Unassembled WGS sequence"/>
</dbReference>